<dbReference type="Proteomes" id="UP000272067">
    <property type="component" value="Segment"/>
</dbReference>
<comment type="similarity">
    <text evidence="11">Belongs to the adenoviridae penton family.</text>
</comment>
<dbReference type="Gene3D" id="3.90.1620.10">
    <property type="entry name" value="adenovirus 2 penton base, domain 2"/>
    <property type="match status" value="1"/>
</dbReference>
<dbReference type="Gene3D" id="2.60.120.550">
    <property type="entry name" value="Penton protein, domain 1"/>
    <property type="match status" value="1"/>
</dbReference>
<keyword evidence="3 11" id="KW-0945">Host-virus interaction</keyword>
<keyword evidence="6 11" id="KW-0946">Virion</keyword>
<keyword evidence="9 11" id="KW-1148">T=25 icosahedral capsid protein</keyword>
<keyword evidence="1 11" id="KW-0167">Capsid protein</keyword>
<evidence type="ECO:0000256" key="10">
    <source>
        <dbReference type="ARBA" id="ARBA00023296"/>
    </source>
</evidence>
<evidence type="ECO:0000256" key="4">
    <source>
        <dbReference type="ARBA" id="ARBA00022595"/>
    </source>
</evidence>
<dbReference type="GO" id="GO:0005198">
    <property type="term" value="F:structural molecule activity"/>
    <property type="evidence" value="ECO:0007669"/>
    <property type="project" value="UniProtKB-UniRule"/>
</dbReference>
<protein>
    <recommendedName>
        <fullName evidence="11">Penton protein</fullName>
        <shortName evidence="11">CP-P</shortName>
    </recommendedName>
    <alternativeName>
        <fullName evidence="11">Penton base protein</fullName>
    </alternativeName>
    <alternativeName>
        <fullName evidence="11">Protein III</fullName>
    </alternativeName>
</protein>
<organism evidence="12 13">
    <name type="scientific">Bottlenose dolphin adenovirus 1</name>
    <dbReference type="NCBI Taxonomy" id="1714377"/>
    <lineage>
        <taxon>Viruses</taxon>
        <taxon>Varidnaviria</taxon>
        <taxon>Bamfordvirae</taxon>
        <taxon>Preplasmiviricota</taxon>
        <taxon>Polisuviricotina</taxon>
        <taxon>Pharingeaviricetes</taxon>
        <taxon>Rowavirales</taxon>
        <taxon>Adenoviridae</taxon>
        <taxon>Mastadenovirus</taxon>
        <taxon>Mastadenovirus delphini</taxon>
        <taxon>Dolphin mastadenovirus B</taxon>
    </lineage>
</organism>
<evidence type="ECO:0000256" key="2">
    <source>
        <dbReference type="ARBA" id="ARBA00022562"/>
    </source>
</evidence>
<evidence type="ECO:0000256" key="7">
    <source>
        <dbReference type="ARBA" id="ARBA00022890"/>
    </source>
</evidence>
<proteinExistence type="evidence at transcript level"/>
<dbReference type="Pfam" id="PF01686">
    <property type="entry name" value="Adeno_Penton_B"/>
    <property type="match status" value="1"/>
</dbReference>
<keyword evidence="10 11" id="KW-1160">Virus entry into host cell</keyword>
<evidence type="ECO:0000256" key="8">
    <source>
        <dbReference type="ARBA" id="ARBA00022921"/>
    </source>
</evidence>
<dbReference type="GO" id="GO:0042025">
    <property type="term" value="C:host cell nucleus"/>
    <property type="evidence" value="ECO:0007669"/>
    <property type="project" value="UniProtKB-SubCell"/>
</dbReference>
<comment type="subunit">
    <text evidence="11">Interacts with the fiber protein (via N-terminal tail region). Interacts with the capsid vertex protein; this interaction binds the penton base to neighboring peripentonal hexons.</text>
</comment>
<keyword evidence="13" id="KW-1185">Reference proteome</keyword>
<keyword evidence="7 11" id="KW-1164">Virus endocytosis by host</keyword>
<keyword evidence="8 11" id="KW-0426">Late protein</keyword>
<dbReference type="GO" id="GO:0075509">
    <property type="term" value="P:endocytosis involved in viral entry into host cell"/>
    <property type="evidence" value="ECO:0007669"/>
    <property type="project" value="UniProtKB-KW"/>
</dbReference>
<dbReference type="GO" id="GO:0039623">
    <property type="term" value="C:T=25 icosahedral viral capsid"/>
    <property type="evidence" value="ECO:0007669"/>
    <property type="project" value="UniProtKB-UniRule"/>
</dbReference>
<evidence type="ECO:0000256" key="9">
    <source>
        <dbReference type="ARBA" id="ARBA00023275"/>
    </source>
</evidence>
<dbReference type="InterPro" id="IPR002605">
    <property type="entry name" value="Adeno_Penton_B"/>
</dbReference>
<accession>A0A1X7MMH8</accession>
<name>A0A1X7MMH8_9ADEN</name>
<keyword evidence="4 11" id="KW-1162">Viral penetration into host cytoplasm</keyword>
<comment type="subcellular location">
    <subcellularLocation>
        <location evidence="11">Virion</location>
    </subcellularLocation>
    <subcellularLocation>
        <location evidence="11">Host nucleus</location>
    </subcellularLocation>
    <text evidence="11">Located at each vertex of the virion.</text>
</comment>
<keyword evidence="5 11" id="KW-1161">Viral attachment to host cell</keyword>
<gene>
    <name evidence="11" type="primary">L2</name>
</gene>
<evidence type="ECO:0000313" key="12">
    <source>
        <dbReference type="EMBL" id="SMG83444.1"/>
    </source>
</evidence>
<dbReference type="GO" id="GO:0019062">
    <property type="term" value="P:virion attachment to host cell"/>
    <property type="evidence" value="ECO:0007669"/>
    <property type="project" value="UniProtKB-UniRule"/>
</dbReference>
<evidence type="ECO:0000256" key="1">
    <source>
        <dbReference type="ARBA" id="ARBA00022561"/>
    </source>
</evidence>
<evidence type="ECO:0000256" key="3">
    <source>
        <dbReference type="ARBA" id="ARBA00022581"/>
    </source>
</evidence>
<keyword evidence="2 11" id="KW-1048">Host nucleus</keyword>
<comment type="function">
    <text evidence="11">Major capsid protein that self-associates to form penton base pentamers, each in the shape of a pentagon, situated at the 12 vertices of the pseudo T=25 capsid. Involved in virus secondary attachment to host cell after initial attachment by the fiber protein, and in endocytosis of virions. As the virus enters the host cell, penton proteins are shed concomitant with virion acidification in the endosome.</text>
</comment>
<comment type="induction">
    <text evidence="11">Expressed in the late phase of the viral replicative cycle.</text>
</comment>
<comment type="caution">
    <text evidence="11">Lacks conserved residue(s) required for the propagation of feature annotation.</text>
</comment>
<evidence type="ECO:0000313" key="13">
    <source>
        <dbReference type="Proteomes" id="UP000272067"/>
    </source>
</evidence>
<sequence length="494" mass="55841">MDRTPISPPPSYETAVEKEMEPLFVPSRYRGPSEGRNSIRYTQLPPLYDTTKMYFIDNKSADIASLNYQNDHSNFQTTIIQNADYTPLEASTQTINFDERSRWGGELKTILHTNMPNITSYMFSNSFKVKLMTAYKSPTPIPLPPKEGTRIYTSQPGGVPTYEWVELHIPEGNFSDITVIDLMNNAIIEHYLKVGRLNGVAEDQIGVKFDTRNFYLGYDPQTGLITPGSYTYKAFHPDIVLLPECAVDFSSSRLNNLLGIRKRFPFQENFTISYEDLTGGEIPALMDLDAYNPPSPTPSQIIPLLQDKKGRSYHVIDNGPLKNKTQYRSWYLAYNYGPSNAIREKTLLVNQDVTCGAEQLYWSLPDLAIDPVTFRPSQSISNFPVVGTELLPIRASTFYNSAAVYAQIVADTTNHTHVFNRFPENQILIRPPESTITTISENIPVHTDHGILPIRNSVPGVQRVTVTDARRRICPYIYKSLGIVTPRVLSSKTF</sequence>
<reference evidence="13" key="1">
    <citation type="submission" date="2017-04" db="EMBL/GenBank/DDBJ databases">
        <authorList>
            <person name="Hayer J."/>
            <person name="Malmberg M."/>
            <person name="Hayer J."/>
        </authorList>
    </citation>
    <scope>NUCLEOTIDE SEQUENCE [LARGE SCALE GENOMIC DNA]</scope>
</reference>
<evidence type="ECO:0000256" key="5">
    <source>
        <dbReference type="ARBA" id="ARBA00022804"/>
    </source>
</evidence>
<evidence type="ECO:0000256" key="11">
    <source>
        <dbReference type="HAMAP-Rule" id="MF_04052"/>
    </source>
</evidence>
<dbReference type="HAMAP" id="MF_04052">
    <property type="entry name" value="ADV_CAPSP"/>
    <property type="match status" value="1"/>
</dbReference>
<evidence type="ECO:0000256" key="6">
    <source>
        <dbReference type="ARBA" id="ARBA00022844"/>
    </source>
</evidence>
<comment type="miscellaneous">
    <text evidence="11">All late proteins expressed from the major late promoter are produced by alternative splicing and alternative polyadenylation of the same gene giving rise to non-overlapping ORFs. A leader sequence is present in the N-terminus of all these mRNAs and is recognized by the viral shutoff protein to provide expression although conventional translation via ribosome scanning from the cap has been shut off in the host cell.</text>
</comment>
<dbReference type="EMBL" id="LT841149">
    <property type="protein sequence ID" value="SMG83444.1"/>
    <property type="molecule type" value="Genomic_DNA"/>
</dbReference>